<protein>
    <recommendedName>
        <fullName evidence="6">H/ACA ribonucleoprotein complex subunit 2</fullName>
    </recommendedName>
    <alternativeName>
        <fullName evidence="6">Nucleolar protein family A member 2</fullName>
    </alternativeName>
</protein>
<evidence type="ECO:0000256" key="5">
    <source>
        <dbReference type="ARBA" id="ARBA00023274"/>
    </source>
</evidence>
<dbReference type="EMBL" id="CAKKTJ010000164">
    <property type="protein sequence ID" value="CAH0476845.1"/>
    <property type="molecule type" value="Genomic_DNA"/>
</dbReference>
<dbReference type="InterPro" id="IPR029064">
    <property type="entry name" value="Ribosomal_eL30-like_sf"/>
</dbReference>
<proteinExistence type="inferred from homology"/>
<dbReference type="GO" id="GO:0031120">
    <property type="term" value="P:snRNA pseudouridine synthesis"/>
    <property type="evidence" value="ECO:0007669"/>
    <property type="project" value="UniProtKB-UniRule"/>
</dbReference>
<gene>
    <name evidence="9" type="ORF">PBS001_LOCUS4270</name>
    <name evidence="8" type="ORF">PBS003_LOCUS3609</name>
</gene>
<keyword evidence="3 6" id="KW-0694">RNA-binding</keyword>
<sequence length="178" mass="19991">MLSQCRSKFRRHPRRLVQPDLNTPVTHTAAMSDMESTTKHRSNNNYEERIKHISIIAKPLATKKQTKRVYKVIKKATKVKGIKRGVKEVVKGIRKGEKGVCIIAGDISPVDVISHIPVLCEENDIPYIFTPSKVDLGASALSKRPTSCILITPKKAGFNVQEAYNELLEDVKQVQPTY</sequence>
<reference evidence="8 10" key="1">
    <citation type="submission" date="2021-11" db="EMBL/GenBank/DDBJ databases">
        <authorList>
            <person name="Islam A."/>
            <person name="Islam S."/>
            <person name="Flora M.S."/>
            <person name="Rahman M."/>
            <person name="Ziaur R.M."/>
            <person name="Epstein J.H."/>
            <person name="Hassan M."/>
            <person name="Klassen M."/>
            <person name="Woodard K."/>
            <person name="Webb A."/>
            <person name="Webby R.J."/>
            <person name="El Zowalaty M.E."/>
        </authorList>
    </citation>
    <scope>NUCLEOTIDE SEQUENCE</scope>
    <source>
        <strain evidence="9">Pbs1</strain>
        <strain evidence="8">Pbs3</strain>
    </source>
</reference>
<dbReference type="Proteomes" id="UP001158986">
    <property type="component" value="Unassembled WGS sequence"/>
</dbReference>
<comment type="subcellular location">
    <subcellularLocation>
        <location evidence="1 6">Nucleus</location>
        <location evidence="1 6">Nucleolus</location>
    </subcellularLocation>
</comment>
<dbReference type="Gene3D" id="3.30.1330.30">
    <property type="match status" value="1"/>
</dbReference>
<comment type="similarity">
    <text evidence="2 6">Belongs to the eukaryotic ribosomal protein eL8 family.</text>
</comment>
<dbReference type="Proteomes" id="UP001160483">
    <property type="component" value="Unassembled WGS sequence"/>
</dbReference>
<dbReference type="Pfam" id="PF01248">
    <property type="entry name" value="Ribosomal_L7Ae"/>
    <property type="match status" value="1"/>
</dbReference>
<evidence type="ECO:0000259" key="7">
    <source>
        <dbReference type="Pfam" id="PF01248"/>
    </source>
</evidence>
<dbReference type="PRINTS" id="PR00881">
    <property type="entry name" value="L7ARS6FAMILY"/>
</dbReference>
<name>A0AAU9KUU5_9STRA</name>
<evidence type="ECO:0000313" key="10">
    <source>
        <dbReference type="Proteomes" id="UP001158986"/>
    </source>
</evidence>
<comment type="caution">
    <text evidence="8">The sequence shown here is derived from an EMBL/GenBank/DDBJ whole genome shotgun (WGS) entry which is preliminary data.</text>
</comment>
<evidence type="ECO:0000256" key="2">
    <source>
        <dbReference type="ARBA" id="ARBA00007337"/>
    </source>
</evidence>
<evidence type="ECO:0000313" key="9">
    <source>
        <dbReference type="EMBL" id="CAH0517676.1"/>
    </source>
</evidence>
<dbReference type="PRINTS" id="PR00883">
    <property type="entry name" value="NUCLEARHMG"/>
</dbReference>
<organism evidence="8 11">
    <name type="scientific">Peronospora belbahrii</name>
    <dbReference type="NCBI Taxonomy" id="622444"/>
    <lineage>
        <taxon>Eukaryota</taxon>
        <taxon>Sar</taxon>
        <taxon>Stramenopiles</taxon>
        <taxon>Oomycota</taxon>
        <taxon>Peronosporomycetes</taxon>
        <taxon>Peronosporales</taxon>
        <taxon>Peronosporaceae</taxon>
        <taxon>Peronospora</taxon>
    </lineage>
</organism>
<evidence type="ECO:0000256" key="3">
    <source>
        <dbReference type="ARBA" id="ARBA00022884"/>
    </source>
</evidence>
<accession>A0AAU9KUU5</accession>
<evidence type="ECO:0000313" key="8">
    <source>
        <dbReference type="EMBL" id="CAH0476845.1"/>
    </source>
</evidence>
<dbReference type="GO" id="GO:0003723">
    <property type="term" value="F:RNA binding"/>
    <property type="evidence" value="ECO:0007669"/>
    <property type="project" value="UniProtKB-UniRule"/>
</dbReference>
<dbReference type="AlphaFoldDB" id="A0AAU9KUU5"/>
<comment type="function">
    <text evidence="6">Common component of the spliceosome and rRNA processing machinery.</text>
</comment>
<dbReference type="InterPro" id="IPR004038">
    <property type="entry name" value="Ribosomal_eL8/eL30/eS12/Gad45"/>
</dbReference>
<dbReference type="PANTHER" id="PTHR23105">
    <property type="entry name" value="RIBOSOMAL PROTEIN L7AE FAMILY MEMBER"/>
    <property type="match status" value="1"/>
</dbReference>
<keyword evidence="4 6" id="KW-0539">Nucleus</keyword>
<comment type="function">
    <text evidence="6">Required for ribosome biogenesis. Part of a complex which catalyzes pseudouridylation of rRNA. This involves the isomerization of uridine such that the ribose is subsequently attached to C5, instead of the normal N1. Pseudouridine ('psi') residues may serve to stabilize the conformation of rRNAs.</text>
</comment>
<dbReference type="FunFam" id="3.30.1330.30:FF:000026">
    <property type="entry name" value="H/ACA ribonucleoprotein complex subunit 2"/>
    <property type="match status" value="1"/>
</dbReference>
<feature type="domain" description="Ribosomal protein eL8/eL30/eS12/Gadd45" evidence="7">
    <location>
        <begin position="68"/>
        <end position="154"/>
    </location>
</feature>
<dbReference type="GO" id="GO:0000398">
    <property type="term" value="P:mRNA splicing, via spliceosome"/>
    <property type="evidence" value="ECO:0007669"/>
    <property type="project" value="UniProtKB-UniRule"/>
</dbReference>
<dbReference type="GO" id="GO:0031429">
    <property type="term" value="C:box H/ACA snoRNP complex"/>
    <property type="evidence" value="ECO:0007669"/>
    <property type="project" value="UniProtKB-UniRule"/>
</dbReference>
<keyword evidence="5 6" id="KW-0687">Ribonucleoprotein</keyword>
<evidence type="ECO:0000313" key="11">
    <source>
        <dbReference type="Proteomes" id="UP001160483"/>
    </source>
</evidence>
<evidence type="ECO:0000256" key="6">
    <source>
        <dbReference type="RuleBase" id="RU366039"/>
    </source>
</evidence>
<evidence type="ECO:0000256" key="1">
    <source>
        <dbReference type="ARBA" id="ARBA00004604"/>
    </source>
</evidence>
<dbReference type="InterPro" id="IPR002415">
    <property type="entry name" value="H/ACA_rnp_Nhp2-like"/>
</dbReference>
<keyword evidence="10" id="KW-1185">Reference proteome</keyword>
<dbReference type="SUPFAM" id="SSF55315">
    <property type="entry name" value="L30e-like"/>
    <property type="match status" value="1"/>
</dbReference>
<dbReference type="EMBL" id="CAKLCB010000248">
    <property type="protein sequence ID" value="CAH0517676.1"/>
    <property type="molecule type" value="Genomic_DNA"/>
</dbReference>
<evidence type="ECO:0000256" key="4">
    <source>
        <dbReference type="ARBA" id="ARBA00023242"/>
    </source>
</evidence>
<dbReference type="InterPro" id="IPR050257">
    <property type="entry name" value="eL8/uL1-like"/>
</dbReference>
<dbReference type="InterPro" id="IPR018492">
    <property type="entry name" value="Ribosomal_eL8/Nhp2"/>
</dbReference>